<dbReference type="PANTHER" id="PTHR47785:SF5">
    <property type="entry name" value="ZN(II)2CYS6 TRANSCRIPTION FACTOR (EUROFUNG)"/>
    <property type="match status" value="1"/>
</dbReference>
<dbReference type="AlphaFoldDB" id="A0A074Y4F4"/>
<gene>
    <name evidence="1" type="ORF">AUEXF2481DRAFT_32166</name>
</gene>
<evidence type="ECO:0000313" key="1">
    <source>
        <dbReference type="EMBL" id="KEQ92585.1"/>
    </source>
</evidence>
<reference evidence="1 2" key="1">
    <citation type="journal article" date="2014" name="BMC Genomics">
        <title>Genome sequencing of four Aureobasidium pullulans varieties: biotechnological potential, stress tolerance, and description of new species.</title>
        <authorList>
            <person name="Gostin Ar C."/>
            <person name="Ohm R.A."/>
            <person name="Kogej T."/>
            <person name="Sonjak S."/>
            <person name="Turk M."/>
            <person name="Zajc J."/>
            <person name="Zalar P."/>
            <person name="Grube M."/>
            <person name="Sun H."/>
            <person name="Han J."/>
            <person name="Sharma A."/>
            <person name="Chiniquy J."/>
            <person name="Ngan C.Y."/>
            <person name="Lipzen A."/>
            <person name="Barry K."/>
            <person name="Grigoriev I.V."/>
            <person name="Gunde-Cimerman N."/>
        </authorList>
    </citation>
    <scope>NUCLEOTIDE SEQUENCE [LARGE SCALE GENOMIC DNA]</scope>
    <source>
        <strain evidence="1 2">EXF-2481</strain>
    </source>
</reference>
<dbReference type="RefSeq" id="XP_013340963.1">
    <property type="nucleotide sequence ID" value="XM_013485509.1"/>
</dbReference>
<name>A0A074Y4F4_AURSE</name>
<proteinExistence type="predicted"/>
<keyword evidence="2" id="KW-1185">Reference proteome</keyword>
<dbReference type="STRING" id="1043005.A0A074Y4F4"/>
<evidence type="ECO:0008006" key="3">
    <source>
        <dbReference type="Google" id="ProtNLM"/>
    </source>
</evidence>
<sequence>MAETPGVRPAIKDPSQRKDWSVAEALQLARHVVCASPDATDNAPSVALAQFTTLCAGVGPQLLDAVQNLTRLLTQQSNRLQAHSIDEAEAPHRPSWSLSLDLEQHTSNVKLFVQNTDTSTPLRLPDEQHEEAINFGGLAGLDSILTWKSLLPLTHDLPSPVGVCGASRAEPSPLTAPDLRELYRLEIKYATALHVKNALLDPLVLHGYVIEVSRNGLDGSSKSCLVCLVCALGAIIGCDSSTPVLPGEPLDANDMSSEPELAQIFFDAALTRLGNAVCDDSVLAAQCACLAGLQPLKAWKYFNLAGSIWCISSFFSPYCQNKSDPSLDANFLAVERNLFFAIFRSESELRMELDLPKSSLVDIELSTSFPQPPALGGYDPGRKVETDLRSWYYILAEIAIRHLLNRLLRFQAATYGEMNEPMILQMTKDADVFMCQLQEWYRLLPPIFQFEEPRGSYLDVEPDDMRFVLRFRYMSCRDLISRPFLRLRLTGDAQMENPELRSAVSKRASICIEMCMLKMTQIRLDWHQGTWFTLRTQATNAATILAVALAKQTANLESGSDLELPAVWRDRINDLLQAMAPFWSDREGRLAHIRMFLERGLSATRSI</sequence>
<dbReference type="GeneID" id="25364594"/>
<dbReference type="OrthoDB" id="4356994at2759"/>
<accession>A0A074Y4F4</accession>
<dbReference type="InterPro" id="IPR053181">
    <property type="entry name" value="EcdB-like_regulator"/>
</dbReference>
<dbReference type="PANTHER" id="PTHR47785">
    <property type="entry name" value="ZN(II)2CYS6 TRANSCRIPTION FACTOR (EUROFUNG)-RELATED-RELATED"/>
    <property type="match status" value="1"/>
</dbReference>
<dbReference type="CDD" id="cd12148">
    <property type="entry name" value="fungal_TF_MHR"/>
    <property type="match status" value="1"/>
</dbReference>
<evidence type="ECO:0000313" key="2">
    <source>
        <dbReference type="Proteomes" id="UP000030641"/>
    </source>
</evidence>
<dbReference type="InParanoid" id="A0A074Y4F4"/>
<dbReference type="OMA" id="RDSADYP"/>
<dbReference type="Proteomes" id="UP000030641">
    <property type="component" value="Unassembled WGS sequence"/>
</dbReference>
<protein>
    <recommendedName>
        <fullName evidence="3">Transcription factor domain-containing protein</fullName>
    </recommendedName>
</protein>
<dbReference type="EMBL" id="KL584770">
    <property type="protein sequence ID" value="KEQ92585.1"/>
    <property type="molecule type" value="Genomic_DNA"/>
</dbReference>
<dbReference type="HOGENOM" id="CLU_004835_2_2_1"/>
<organism evidence="1 2">
    <name type="scientific">Aureobasidium subglaciale (strain EXF-2481)</name>
    <name type="common">Aureobasidium pullulans var. subglaciale</name>
    <dbReference type="NCBI Taxonomy" id="1043005"/>
    <lineage>
        <taxon>Eukaryota</taxon>
        <taxon>Fungi</taxon>
        <taxon>Dikarya</taxon>
        <taxon>Ascomycota</taxon>
        <taxon>Pezizomycotina</taxon>
        <taxon>Dothideomycetes</taxon>
        <taxon>Dothideomycetidae</taxon>
        <taxon>Dothideales</taxon>
        <taxon>Saccotheciaceae</taxon>
        <taxon>Aureobasidium</taxon>
    </lineage>
</organism>